<feature type="transmembrane region" description="Helical" evidence="1">
    <location>
        <begin position="346"/>
        <end position="365"/>
    </location>
</feature>
<dbReference type="AlphaFoldDB" id="A0A2S5GW90"/>
<protein>
    <recommendedName>
        <fullName evidence="4">DUF2142 domain-containing protein</fullName>
    </recommendedName>
</protein>
<feature type="transmembrane region" description="Helical" evidence="1">
    <location>
        <begin position="24"/>
        <end position="41"/>
    </location>
</feature>
<gene>
    <name evidence="2" type="ORF">C4E15_04735</name>
</gene>
<dbReference type="InterPro" id="IPR018674">
    <property type="entry name" value="DUF2142_membrane"/>
</dbReference>
<reference evidence="2 3" key="1">
    <citation type="submission" date="2018-02" db="EMBL/GenBank/DDBJ databases">
        <title>Draft Genome of Achromobacter spanius stain 6.</title>
        <authorList>
            <person name="Gunasekera T.S."/>
            <person name="Radwan O."/>
            <person name="Ruiz O.N."/>
        </authorList>
    </citation>
    <scope>NUCLEOTIDE SEQUENCE [LARGE SCALE GENOMIC DNA]</scope>
    <source>
        <strain evidence="2 3">6</strain>
    </source>
</reference>
<dbReference type="OrthoDB" id="2220917at2"/>
<feature type="transmembrane region" description="Helical" evidence="1">
    <location>
        <begin position="377"/>
        <end position="398"/>
    </location>
</feature>
<evidence type="ECO:0000313" key="3">
    <source>
        <dbReference type="Proteomes" id="UP000239990"/>
    </source>
</evidence>
<feature type="transmembrane region" description="Helical" evidence="1">
    <location>
        <begin position="264"/>
        <end position="282"/>
    </location>
</feature>
<sequence>MPLGGSAVMLEFEAGQNARTSQRWLVALFVLICIVFAKVIPPMQSPDEFDHVKRAYLLSKGVLVLEPSASHGSGGHVDTGLLSYFGAYGLLPYQPARKLSQEETYTADGVKWSGKTEFSAAPGTGYYLPLIYVPQAIGLSIGEMANLTVADSYALARILNIVCSALLLLAAFRLYPTNPWVLALLVLPMSLFQFASATIDGLSLSLTIFAVSAFLRIARERTQTPAWLLYALALSLVALISSRVHMLPMVALLLAAGFYSRRRVAFVLFALSLAVIGAWLYVAMSTTLDKRVAVGAGAGEVIRFYLQHPIQFLRVLHATLVDRDLIRFYWHSFVGVLGWLDTSFTIDAYGLYGALIIGIGVLSISGKNLCTEWLARALLLACAASAVLLTFIALLVTWNKHPAHQILGVQGRYFALPMVLIAYALAAGMGTFQGYARKVATAGLLLLAYISITSTLSLLLNRYYQTFNPIEPVTAAVRATPPLGPESPIAIEMSQRHLNDPRELVGLGINFGTYARSNQGTGELQLQSVTGQVIRQSFDLGTLQDNQYAEIYFQPGLYTKGTVISLAGGGVSVWEAQMSNGYLNSCLVYIYADGKKKFTEGCPIPD</sequence>
<dbReference type="EMBL" id="PREU01000002">
    <property type="protein sequence ID" value="PPA77340.1"/>
    <property type="molecule type" value="Genomic_DNA"/>
</dbReference>
<comment type="caution">
    <text evidence="2">The sequence shown here is derived from an EMBL/GenBank/DDBJ whole genome shotgun (WGS) entry which is preliminary data.</text>
</comment>
<dbReference type="Proteomes" id="UP000239990">
    <property type="component" value="Unassembled WGS sequence"/>
</dbReference>
<feature type="transmembrane region" description="Helical" evidence="1">
    <location>
        <begin position="154"/>
        <end position="174"/>
    </location>
</feature>
<feature type="transmembrane region" description="Helical" evidence="1">
    <location>
        <begin position="413"/>
        <end position="432"/>
    </location>
</feature>
<keyword evidence="1" id="KW-0472">Membrane</keyword>
<feature type="transmembrane region" description="Helical" evidence="1">
    <location>
        <begin position="439"/>
        <end position="460"/>
    </location>
</feature>
<evidence type="ECO:0000313" key="2">
    <source>
        <dbReference type="EMBL" id="PPA77340.1"/>
    </source>
</evidence>
<organism evidence="2 3">
    <name type="scientific">Achromobacter spanius</name>
    <dbReference type="NCBI Taxonomy" id="217203"/>
    <lineage>
        <taxon>Bacteria</taxon>
        <taxon>Pseudomonadati</taxon>
        <taxon>Pseudomonadota</taxon>
        <taxon>Betaproteobacteria</taxon>
        <taxon>Burkholderiales</taxon>
        <taxon>Alcaligenaceae</taxon>
        <taxon>Achromobacter</taxon>
    </lineage>
</organism>
<keyword evidence="1" id="KW-0812">Transmembrane</keyword>
<feature type="transmembrane region" description="Helical" evidence="1">
    <location>
        <begin position="324"/>
        <end position="340"/>
    </location>
</feature>
<keyword evidence="1" id="KW-1133">Transmembrane helix</keyword>
<evidence type="ECO:0000256" key="1">
    <source>
        <dbReference type="SAM" id="Phobius"/>
    </source>
</evidence>
<name>A0A2S5GW90_9BURK</name>
<proteinExistence type="predicted"/>
<accession>A0A2S5GW90</accession>
<dbReference type="Pfam" id="PF09913">
    <property type="entry name" value="DUF2142"/>
    <property type="match status" value="1"/>
</dbReference>
<evidence type="ECO:0008006" key="4">
    <source>
        <dbReference type="Google" id="ProtNLM"/>
    </source>
</evidence>
<feature type="transmembrane region" description="Helical" evidence="1">
    <location>
        <begin position="194"/>
        <end position="215"/>
    </location>
</feature>
<feature type="transmembrane region" description="Helical" evidence="1">
    <location>
        <begin position="227"/>
        <end position="258"/>
    </location>
</feature>